<evidence type="ECO:0000256" key="4">
    <source>
        <dbReference type="PROSITE-ProRule" id="PRU00259"/>
    </source>
</evidence>
<dbReference type="EMBL" id="AZIL01001062">
    <property type="protein sequence ID" value="EWM25018.1"/>
    <property type="molecule type" value="Genomic_DNA"/>
</dbReference>
<feature type="compositionally biased region" description="Basic and acidic residues" evidence="5">
    <location>
        <begin position="727"/>
        <end position="765"/>
    </location>
</feature>
<evidence type="ECO:0000256" key="2">
    <source>
        <dbReference type="ARBA" id="ARBA00022448"/>
    </source>
</evidence>
<dbReference type="SMART" id="SM00185">
    <property type="entry name" value="ARM"/>
    <property type="match status" value="8"/>
</dbReference>
<feature type="compositionally biased region" description="Basic and acidic residues" evidence="5">
    <location>
        <begin position="623"/>
        <end position="633"/>
    </location>
</feature>
<comment type="caution">
    <text evidence="6">The sequence shown here is derived from an EMBL/GenBank/DDBJ whole genome shotgun (WGS) entry which is preliminary data.</text>
</comment>
<accession>W7TNF0</accession>
<feature type="compositionally biased region" description="Basic residues" evidence="5">
    <location>
        <begin position="586"/>
        <end position="595"/>
    </location>
</feature>
<feature type="region of interest" description="Disordered" evidence="5">
    <location>
        <begin position="898"/>
        <end position="922"/>
    </location>
</feature>
<dbReference type="GO" id="GO:0015031">
    <property type="term" value="P:protein transport"/>
    <property type="evidence" value="ECO:0007669"/>
    <property type="project" value="UniProtKB-KW"/>
</dbReference>
<dbReference type="Proteomes" id="UP000019335">
    <property type="component" value="Chromosome 12"/>
</dbReference>
<feature type="compositionally biased region" description="Polar residues" evidence="5">
    <location>
        <begin position="81"/>
        <end position="90"/>
    </location>
</feature>
<dbReference type="Gene3D" id="1.25.10.10">
    <property type="entry name" value="Leucine-rich Repeat Variant"/>
    <property type="match status" value="1"/>
</dbReference>
<organism evidence="6 7">
    <name type="scientific">Nannochloropsis gaditana</name>
    <dbReference type="NCBI Taxonomy" id="72520"/>
    <lineage>
        <taxon>Eukaryota</taxon>
        <taxon>Sar</taxon>
        <taxon>Stramenopiles</taxon>
        <taxon>Ochrophyta</taxon>
        <taxon>Eustigmatophyceae</taxon>
        <taxon>Eustigmatales</taxon>
        <taxon>Monodopsidaceae</taxon>
        <taxon>Nannochloropsis</taxon>
    </lineage>
</organism>
<dbReference type="PANTHER" id="PTHR23316">
    <property type="entry name" value="IMPORTIN ALPHA"/>
    <property type="match status" value="1"/>
</dbReference>
<dbReference type="InterPro" id="IPR000225">
    <property type="entry name" value="Armadillo"/>
</dbReference>
<feature type="compositionally biased region" description="Polar residues" evidence="5">
    <location>
        <begin position="823"/>
        <end position="844"/>
    </location>
</feature>
<evidence type="ECO:0000256" key="5">
    <source>
        <dbReference type="SAM" id="MobiDB-lite"/>
    </source>
</evidence>
<feature type="compositionally biased region" description="Basic and acidic residues" evidence="5">
    <location>
        <begin position="692"/>
        <end position="701"/>
    </location>
</feature>
<evidence type="ECO:0000256" key="1">
    <source>
        <dbReference type="ARBA" id="ARBA00010394"/>
    </source>
</evidence>
<feature type="compositionally biased region" description="Gly residues" evidence="5">
    <location>
        <begin position="606"/>
        <end position="622"/>
    </location>
</feature>
<feature type="region of interest" description="Disordered" evidence="5">
    <location>
        <begin position="579"/>
        <end position="846"/>
    </location>
</feature>
<keyword evidence="2" id="KW-0813">Transport</keyword>
<keyword evidence="3" id="KW-0653">Protein transport</keyword>
<dbReference type="Pfam" id="PF00514">
    <property type="entry name" value="Arm"/>
    <property type="match status" value="5"/>
</dbReference>
<feature type="repeat" description="ARM" evidence="4">
    <location>
        <begin position="190"/>
        <end position="232"/>
    </location>
</feature>
<protein>
    <submittedName>
        <fullName evidence="6">Armadillo-like helical</fullName>
    </submittedName>
</protein>
<dbReference type="OrthoDB" id="29145at2759"/>
<dbReference type="SUPFAM" id="SSF48371">
    <property type="entry name" value="ARM repeat"/>
    <property type="match status" value="1"/>
</dbReference>
<feature type="region of interest" description="Disordered" evidence="5">
    <location>
        <begin position="64"/>
        <end position="113"/>
    </location>
</feature>
<dbReference type="AlphaFoldDB" id="W7TNF0"/>
<feature type="compositionally biased region" description="Acidic residues" evidence="5">
    <location>
        <begin position="898"/>
        <end position="910"/>
    </location>
</feature>
<name>W7TNF0_9STRA</name>
<feature type="repeat" description="ARM" evidence="4">
    <location>
        <begin position="360"/>
        <end position="402"/>
    </location>
</feature>
<dbReference type="InterPro" id="IPR011989">
    <property type="entry name" value="ARM-like"/>
</dbReference>
<proteinExistence type="inferred from homology"/>
<dbReference type="InterPro" id="IPR016024">
    <property type="entry name" value="ARM-type_fold"/>
</dbReference>
<evidence type="ECO:0000313" key="6">
    <source>
        <dbReference type="EMBL" id="EWM25018.1"/>
    </source>
</evidence>
<evidence type="ECO:0000313" key="7">
    <source>
        <dbReference type="Proteomes" id="UP000019335"/>
    </source>
</evidence>
<dbReference type="PROSITE" id="PS50176">
    <property type="entry name" value="ARM_REPEAT"/>
    <property type="match status" value="2"/>
</dbReference>
<sequence>MANRSSSWSGGYCGDSGAHGGEEQAAGNCRLPTTEGHHHAHTHQATSALEMEQLRRELDEIENGLSRASKPTYNIEPPPSKGSQICSPSDTGDHVAAKADASAPLARAPTSRDHGTEGVALQLQAAKKLRNLLSTHREVLIHEVLERNWIPRLLEWLQLDHPTIQVEALWALTNIAAGNTEHTNMLLRHDPVPVLVKLLESPHEDVLEQAIWVLGNIAGEGAASRDTVLANGALEPLVHCILQHQCSQKVLRIGSWALNNLCDPTPRPTLDIAVLMPVLLTLIQCPDSEVLSHTCWALSHLCDGPSAHIKVVVEANLCGRLVELLQHRSWRVTKPALRTIGNIVCAEDEVDYTQYILEAGAVPYLRALISHSNREIQKEACWTLSNIAAGTCDQIQTVLDSGAIPLLVELALQPPAETDAEVRSEACWVVLNATSCGSDAQIEFLVRQGCVQVLGDLLGEANMVMMALEGLERMLQVGEEEGLRSGTANPYAAMLPAGKIEELEHHRQPGIAKRASRIWKDHFVTCAICQQTFSKQAPDVRFCGECKCYVCVKCNCTVFHLSYQEELWNEMSVKEASAKEALQASKRNRKARRKQKEKEKKAKATGTGGGGGGGGKAGSGEGGGKEINDEEKMGSTTGKASVGEEREGKPGSAGSLAENEDSSSSSSEDDALAPLPRVAPPIDHSLPSSAPRRAEKREKSKATGAGVHAGADLMHSDINGGKRGRGRKDMLKEEAGSEHEKAGREDTTRKGPSAQDREDVSHTDSRNALPSNGVQAIASTSLQFPRTEVVGHESALVNGGGDGGSSKRRGRRREDARVDVTALLNTSFVPQSSHKTNKNKSVPESSAERMLVDAEERGGLGPDAKGGGGGAVGAGGGIDLVDYLQSTGSIIALSKFLDEEDEEQHDDDDGIREGGIAGGLCG</sequence>
<gene>
    <name evidence="6" type="ORF">Naga_100068g7</name>
</gene>
<feature type="compositionally biased region" description="Polar residues" evidence="5">
    <location>
        <begin position="766"/>
        <end position="784"/>
    </location>
</feature>
<evidence type="ECO:0000256" key="3">
    <source>
        <dbReference type="ARBA" id="ARBA00022927"/>
    </source>
</evidence>
<feature type="region of interest" description="Disordered" evidence="5">
    <location>
        <begin position="1"/>
        <end position="47"/>
    </location>
</feature>
<feature type="compositionally biased region" description="Gly residues" evidence="5">
    <location>
        <begin position="913"/>
        <end position="922"/>
    </location>
</feature>
<keyword evidence="7" id="KW-1185">Reference proteome</keyword>
<comment type="similarity">
    <text evidence="1">Belongs to the importin alpha family.</text>
</comment>
<reference evidence="6 7" key="1">
    <citation type="journal article" date="2014" name="Mol. Plant">
        <title>Chromosome Scale Genome Assembly and Transcriptome Profiling of Nannochloropsis gaditana in Nitrogen Depletion.</title>
        <authorList>
            <person name="Corteggiani Carpinelli E."/>
            <person name="Telatin A."/>
            <person name="Vitulo N."/>
            <person name="Forcato C."/>
            <person name="D'Angelo M."/>
            <person name="Schiavon R."/>
            <person name="Vezzi A."/>
            <person name="Giacometti G.M."/>
            <person name="Morosinotto T."/>
            <person name="Valle G."/>
        </authorList>
    </citation>
    <scope>NUCLEOTIDE SEQUENCE [LARGE SCALE GENOMIC DNA]</scope>
    <source>
        <strain evidence="6 7">B-31</strain>
    </source>
</reference>